<dbReference type="AlphaFoldDB" id="A0A6C0HRB7"/>
<proteinExistence type="predicted"/>
<accession>A0A6C0HRB7</accession>
<organism evidence="1">
    <name type="scientific">viral metagenome</name>
    <dbReference type="NCBI Taxonomy" id="1070528"/>
    <lineage>
        <taxon>unclassified sequences</taxon>
        <taxon>metagenomes</taxon>
        <taxon>organismal metagenomes</taxon>
    </lineage>
</organism>
<evidence type="ECO:0000313" key="1">
    <source>
        <dbReference type="EMBL" id="QHT83049.1"/>
    </source>
</evidence>
<name>A0A6C0HRB7_9ZZZZ</name>
<protein>
    <submittedName>
        <fullName evidence="1">Uncharacterized protein</fullName>
    </submittedName>
</protein>
<sequence>MDIIKRLPEELRRYILTFTYKPQPTSLTNDIRNYVNSRKFVQDWYYKESGWQYLNAEIDWFHNDLISFCNEFRPTMLGYRDHFFNIFSRMYTLKNKSREQIIHICNNISSTRGSNITWGIMTIEERGKFFEEFINSVG</sequence>
<dbReference type="EMBL" id="MN740006">
    <property type="protein sequence ID" value="QHT83049.1"/>
    <property type="molecule type" value="Genomic_DNA"/>
</dbReference>
<reference evidence="1" key="1">
    <citation type="journal article" date="2020" name="Nature">
        <title>Giant virus diversity and host interactions through global metagenomics.</title>
        <authorList>
            <person name="Schulz F."/>
            <person name="Roux S."/>
            <person name="Paez-Espino D."/>
            <person name="Jungbluth S."/>
            <person name="Walsh D.A."/>
            <person name="Denef V.J."/>
            <person name="McMahon K.D."/>
            <person name="Konstantinidis K.T."/>
            <person name="Eloe-Fadrosh E.A."/>
            <person name="Kyrpides N.C."/>
            <person name="Woyke T."/>
        </authorList>
    </citation>
    <scope>NUCLEOTIDE SEQUENCE</scope>
    <source>
        <strain evidence="1">GVMAG-M-3300023184-167</strain>
    </source>
</reference>